<evidence type="ECO:0000259" key="5">
    <source>
        <dbReference type="PROSITE" id="PS51352"/>
    </source>
</evidence>
<dbReference type="PROSITE" id="PS51352">
    <property type="entry name" value="THIOREDOXIN_2"/>
    <property type="match status" value="1"/>
</dbReference>
<evidence type="ECO:0000256" key="3">
    <source>
        <dbReference type="ARBA" id="ARBA00023157"/>
    </source>
</evidence>
<evidence type="ECO:0000256" key="1">
    <source>
        <dbReference type="ARBA" id="ARBA00022448"/>
    </source>
</evidence>
<keyword evidence="1" id="KW-0813">Transport</keyword>
<evidence type="ECO:0000256" key="4">
    <source>
        <dbReference type="ARBA" id="ARBA00023284"/>
    </source>
</evidence>
<dbReference type="EMBL" id="JAFVMF010000012">
    <property type="protein sequence ID" value="MBO1360569.1"/>
    <property type="molecule type" value="Genomic_DNA"/>
</dbReference>
<keyword evidence="7" id="KW-1185">Reference proteome</keyword>
<protein>
    <submittedName>
        <fullName evidence="6">Redoxin family protein</fullName>
    </submittedName>
</protein>
<dbReference type="InterPro" id="IPR013766">
    <property type="entry name" value="Thioredoxin_domain"/>
</dbReference>
<evidence type="ECO:0000313" key="6">
    <source>
        <dbReference type="EMBL" id="MBO1360569.1"/>
    </source>
</evidence>
<dbReference type="SUPFAM" id="SSF52833">
    <property type="entry name" value="Thioredoxin-like"/>
    <property type="match status" value="1"/>
</dbReference>
<evidence type="ECO:0000313" key="7">
    <source>
        <dbReference type="Proteomes" id="UP000664771"/>
    </source>
</evidence>
<gene>
    <name evidence="6" type="ORF">J2D73_12300</name>
</gene>
<feature type="domain" description="Thioredoxin" evidence="5">
    <location>
        <begin position="1"/>
        <end position="107"/>
    </location>
</feature>
<keyword evidence="2" id="KW-0249">Electron transport</keyword>
<dbReference type="Pfam" id="PF00085">
    <property type="entry name" value="Thioredoxin"/>
    <property type="match status" value="1"/>
</dbReference>
<dbReference type="PROSITE" id="PS00194">
    <property type="entry name" value="THIOREDOXIN_1"/>
    <property type="match status" value="1"/>
</dbReference>
<dbReference type="Gene3D" id="3.40.30.10">
    <property type="entry name" value="Glutaredoxin"/>
    <property type="match status" value="1"/>
</dbReference>
<accession>A0ABS3LXE2</accession>
<dbReference type="CDD" id="cd02947">
    <property type="entry name" value="TRX_family"/>
    <property type="match status" value="1"/>
</dbReference>
<comment type="caution">
    <text evidence="6">The sequence shown here is derived from an EMBL/GenBank/DDBJ whole genome shotgun (WGS) entry which is preliminary data.</text>
</comment>
<keyword evidence="4" id="KW-0676">Redox-active center</keyword>
<proteinExistence type="predicted"/>
<dbReference type="PANTHER" id="PTHR45663">
    <property type="entry name" value="GEO12009P1"/>
    <property type="match status" value="1"/>
</dbReference>
<name>A0ABS3LXE2_9PROT</name>
<keyword evidence="3" id="KW-1015">Disulfide bond</keyword>
<dbReference type="InterPro" id="IPR017937">
    <property type="entry name" value="Thioredoxin_CS"/>
</dbReference>
<dbReference type="RefSeq" id="WP_207881837.1">
    <property type="nucleotide sequence ID" value="NZ_JAFVMF010000012.1"/>
</dbReference>
<sequence length="399" mass="45899">MMEIREVDNAFFLNELEHQVGPVIVDFWAPWCAPCVAGLPRLKKAAEKYSDKILFVKVNTDENNYGSSVLNIRSIPALIVFDRGREVFRTSGLSPESIQSAIDAAQKGHHGEKESKIIIWNGDNSDELNSRVSSACKNIDEINKELSDVLSLAISDNDVKDLIHEIFVKSPIDVLRNHYEHIVLVMPAKLDLRAFYLRFLIMSFNDCIDYLKFLTNGIFSDGSWFCDFLTLMEEIYYGEVDDFSEKIEEIVSDVKNKISGDYNSARFLVLDTSTALLNPDIYNIRKYVETISEFDHSFRYEKIHKKKEMEEMFAKTREEFATLGSCPADPEEKERHHEKAHLIIANGHDRLKKTHPRVWTEYNSVMQRGRSASNAISVQLPYSVLNSIDYFKSIEEKND</sequence>
<dbReference type="Proteomes" id="UP000664771">
    <property type="component" value="Unassembled WGS sequence"/>
</dbReference>
<organism evidence="6 7">
    <name type="scientific">Acetobacter sacchari</name>
    <dbReference type="NCBI Taxonomy" id="2661687"/>
    <lineage>
        <taxon>Bacteria</taxon>
        <taxon>Pseudomonadati</taxon>
        <taxon>Pseudomonadota</taxon>
        <taxon>Alphaproteobacteria</taxon>
        <taxon>Acetobacterales</taxon>
        <taxon>Acetobacteraceae</taxon>
        <taxon>Acetobacter</taxon>
    </lineage>
</organism>
<dbReference type="PANTHER" id="PTHR45663:SF11">
    <property type="entry name" value="GEO12009P1"/>
    <property type="match status" value="1"/>
</dbReference>
<dbReference type="InterPro" id="IPR036249">
    <property type="entry name" value="Thioredoxin-like_sf"/>
</dbReference>
<reference evidence="6 7" key="1">
    <citation type="submission" date="2021-03" db="EMBL/GenBank/DDBJ databases">
        <title>The complete genome sequence of Acetobacter sacchari TBRC 11175.</title>
        <authorList>
            <person name="Charoenyingcharoen P."/>
            <person name="Yukphan P."/>
        </authorList>
    </citation>
    <scope>NUCLEOTIDE SEQUENCE [LARGE SCALE GENOMIC DNA]</scope>
    <source>
        <strain evidence="6 7">TBRC 11175</strain>
    </source>
</reference>
<evidence type="ECO:0000256" key="2">
    <source>
        <dbReference type="ARBA" id="ARBA00022982"/>
    </source>
</evidence>